<dbReference type="Proteomes" id="UP001153618">
    <property type="component" value="Unassembled WGS sequence"/>
</dbReference>
<evidence type="ECO:0000313" key="7">
    <source>
        <dbReference type="Proteomes" id="UP001153618"/>
    </source>
</evidence>
<name>A0A9W4MXK0_PENOL</name>
<dbReference type="InterPro" id="IPR043145">
    <property type="entry name" value="Znf_ZZ_sf"/>
</dbReference>
<protein>
    <submittedName>
        <fullName evidence="6">Uncharacterized protein</fullName>
    </submittedName>
</protein>
<keyword evidence="2" id="KW-0863">Zinc-finger</keyword>
<dbReference type="Gene3D" id="1.25.40.20">
    <property type="entry name" value="Ankyrin repeat-containing domain"/>
    <property type="match status" value="1"/>
</dbReference>
<sequence length="315" mass="35582">MLLRAGANALLTDELDQTPLHIAASKNRLKLLHRFPELLSPIHNRDILSRTPIHVAICLGYIDFATSLLHFGADPSLPDGYGRNILDWVIGDETLEHQIQKHYPSVVVTPDYTQELAVRQSILQIADTLLQSQLNQPWPLLQQLGRYLLFVGEEDNARCLFELHLSQESFIGTPLYKATCDLCSRLINGPRFVCRICAHMDLCLSCLQKYPCHSRLHPNQEHKTFKVSHVLGRESLLTTTTSEKFRILAEKLSAPNTHGSGKGPPNDSVAYLPSRVTAPKMTARVPMAFLDPSSIFCLILFGLIAFSFRYWYTFM</sequence>
<evidence type="ECO:0000256" key="5">
    <source>
        <dbReference type="SAM" id="Phobius"/>
    </source>
</evidence>
<dbReference type="InterPro" id="IPR036770">
    <property type="entry name" value="Ankyrin_rpt-contain_sf"/>
</dbReference>
<dbReference type="EMBL" id="CAJVOS010000059">
    <property type="protein sequence ID" value="CAG8215998.1"/>
    <property type="molecule type" value="Genomic_DNA"/>
</dbReference>
<accession>A0A9W4MXK0</accession>
<dbReference type="PROSITE" id="PS50088">
    <property type="entry name" value="ANK_REPEAT"/>
    <property type="match status" value="1"/>
</dbReference>
<keyword evidence="4" id="KW-0040">ANK repeat</keyword>
<feature type="transmembrane region" description="Helical" evidence="5">
    <location>
        <begin position="289"/>
        <end position="312"/>
    </location>
</feature>
<reference evidence="6" key="1">
    <citation type="submission" date="2021-07" db="EMBL/GenBank/DDBJ databases">
        <authorList>
            <person name="Branca A.L. A."/>
        </authorList>
    </citation>
    <scope>NUCLEOTIDE SEQUENCE</scope>
</reference>
<dbReference type="OrthoDB" id="539213at2759"/>
<organism evidence="6 7">
    <name type="scientific">Penicillium olsonii</name>
    <dbReference type="NCBI Taxonomy" id="99116"/>
    <lineage>
        <taxon>Eukaryota</taxon>
        <taxon>Fungi</taxon>
        <taxon>Dikarya</taxon>
        <taxon>Ascomycota</taxon>
        <taxon>Pezizomycotina</taxon>
        <taxon>Eurotiomycetes</taxon>
        <taxon>Eurotiomycetidae</taxon>
        <taxon>Eurotiales</taxon>
        <taxon>Aspergillaceae</taxon>
        <taxon>Penicillium</taxon>
    </lineage>
</organism>
<proteinExistence type="predicted"/>
<evidence type="ECO:0000256" key="2">
    <source>
        <dbReference type="ARBA" id="ARBA00022771"/>
    </source>
</evidence>
<dbReference type="SUPFAM" id="SSF57850">
    <property type="entry name" value="RING/U-box"/>
    <property type="match status" value="1"/>
</dbReference>
<dbReference type="Gene3D" id="3.30.60.90">
    <property type="match status" value="1"/>
</dbReference>
<keyword evidence="5" id="KW-0812">Transmembrane</keyword>
<feature type="repeat" description="ANK" evidence="4">
    <location>
        <begin position="48"/>
        <end position="80"/>
    </location>
</feature>
<dbReference type="InterPro" id="IPR002110">
    <property type="entry name" value="Ankyrin_rpt"/>
</dbReference>
<gene>
    <name evidence="6" type="ORF">POLS_LOCUS7982</name>
</gene>
<evidence type="ECO:0000313" key="6">
    <source>
        <dbReference type="EMBL" id="CAG8215998.1"/>
    </source>
</evidence>
<keyword evidence="5" id="KW-0472">Membrane</keyword>
<keyword evidence="1" id="KW-0479">Metal-binding</keyword>
<evidence type="ECO:0000256" key="1">
    <source>
        <dbReference type="ARBA" id="ARBA00022723"/>
    </source>
</evidence>
<evidence type="ECO:0000256" key="3">
    <source>
        <dbReference type="ARBA" id="ARBA00022833"/>
    </source>
</evidence>
<keyword evidence="5" id="KW-1133">Transmembrane helix</keyword>
<keyword evidence="3" id="KW-0862">Zinc</keyword>
<dbReference type="PROSITE" id="PS50297">
    <property type="entry name" value="ANK_REP_REGION"/>
    <property type="match status" value="1"/>
</dbReference>
<comment type="caution">
    <text evidence="6">The sequence shown here is derived from an EMBL/GenBank/DDBJ whole genome shotgun (WGS) entry which is preliminary data.</text>
</comment>
<dbReference type="AlphaFoldDB" id="A0A9W4MXK0"/>
<dbReference type="SUPFAM" id="SSF48403">
    <property type="entry name" value="Ankyrin repeat"/>
    <property type="match status" value="1"/>
</dbReference>
<dbReference type="GO" id="GO:0008270">
    <property type="term" value="F:zinc ion binding"/>
    <property type="evidence" value="ECO:0007669"/>
    <property type="project" value="UniProtKB-KW"/>
</dbReference>
<keyword evidence="7" id="KW-1185">Reference proteome</keyword>
<evidence type="ECO:0000256" key="4">
    <source>
        <dbReference type="PROSITE-ProRule" id="PRU00023"/>
    </source>
</evidence>
<dbReference type="Pfam" id="PF12796">
    <property type="entry name" value="Ank_2"/>
    <property type="match status" value="1"/>
</dbReference>